<dbReference type="RefSeq" id="WP_284327881.1">
    <property type="nucleotide sequence ID" value="NZ_BSUN01000001.1"/>
</dbReference>
<dbReference type="CDD" id="cd03392">
    <property type="entry name" value="PAP2_like_2"/>
    <property type="match status" value="1"/>
</dbReference>
<dbReference type="Pfam" id="PF01569">
    <property type="entry name" value="PAP2"/>
    <property type="match status" value="1"/>
</dbReference>
<feature type="domain" description="Phosphatidic acid phosphatase type 2/haloperoxidase" evidence="2">
    <location>
        <begin position="97"/>
        <end position="213"/>
    </location>
</feature>
<feature type="transmembrane region" description="Helical" evidence="1">
    <location>
        <begin position="59"/>
        <end position="87"/>
    </location>
</feature>
<dbReference type="PANTHER" id="PTHR14969:SF13">
    <property type="entry name" value="AT30094P"/>
    <property type="match status" value="1"/>
</dbReference>
<protein>
    <recommendedName>
        <fullName evidence="2">Phosphatidic acid phosphatase type 2/haloperoxidase domain-containing protein</fullName>
    </recommendedName>
</protein>
<evidence type="ECO:0000313" key="4">
    <source>
        <dbReference type="Proteomes" id="UP001157125"/>
    </source>
</evidence>
<dbReference type="EMBL" id="BSUN01000001">
    <property type="protein sequence ID" value="GMA35281.1"/>
    <property type="molecule type" value="Genomic_DNA"/>
</dbReference>
<feature type="transmembrane region" description="Helical" evidence="1">
    <location>
        <begin position="99"/>
        <end position="118"/>
    </location>
</feature>
<keyword evidence="4" id="KW-1185">Reference proteome</keyword>
<gene>
    <name evidence="3" type="ORF">GCM10025876_14850</name>
</gene>
<accession>A0ABQ6IDK4</accession>
<feature type="transmembrane region" description="Helical" evidence="1">
    <location>
        <begin position="169"/>
        <end position="192"/>
    </location>
</feature>
<dbReference type="SMART" id="SM00014">
    <property type="entry name" value="acidPPc"/>
    <property type="match status" value="1"/>
</dbReference>
<dbReference type="Proteomes" id="UP001157125">
    <property type="component" value="Unassembled WGS sequence"/>
</dbReference>
<evidence type="ECO:0000313" key="3">
    <source>
        <dbReference type="EMBL" id="GMA35281.1"/>
    </source>
</evidence>
<dbReference type="SUPFAM" id="SSF48317">
    <property type="entry name" value="Acid phosphatase/Vanadium-dependent haloperoxidase"/>
    <property type="match status" value="1"/>
</dbReference>
<evidence type="ECO:0000259" key="2">
    <source>
        <dbReference type="SMART" id="SM00014"/>
    </source>
</evidence>
<keyword evidence="1" id="KW-0812">Transmembrane</keyword>
<reference evidence="4" key="1">
    <citation type="journal article" date="2019" name="Int. J. Syst. Evol. Microbiol.">
        <title>The Global Catalogue of Microorganisms (GCM) 10K type strain sequencing project: providing services to taxonomists for standard genome sequencing and annotation.</title>
        <authorList>
            <consortium name="The Broad Institute Genomics Platform"/>
            <consortium name="The Broad Institute Genome Sequencing Center for Infectious Disease"/>
            <person name="Wu L."/>
            <person name="Ma J."/>
        </authorList>
    </citation>
    <scope>NUCLEOTIDE SEQUENCE [LARGE SCALE GENOMIC DNA]</scope>
    <source>
        <strain evidence="4">NBRC 112299</strain>
    </source>
</reference>
<dbReference type="Gene3D" id="1.20.144.10">
    <property type="entry name" value="Phosphatidic acid phosphatase type 2/haloperoxidase"/>
    <property type="match status" value="2"/>
</dbReference>
<feature type="transmembrane region" description="Helical" evidence="1">
    <location>
        <begin position="12"/>
        <end position="33"/>
    </location>
</feature>
<keyword evidence="1" id="KW-1133">Transmembrane helix</keyword>
<sequence length="229" mass="24890">MRDAWYRLPPWVRALAPGLLIAAAGAFGFVQILDEVIEQDKFTGVDEPLIQWFAEHRTAWVTTVMTAITTVFGPVVLPVLVAIGAGVWGWRSRGWRDPLLLVGAMLVATGVTSAAKLVVGRARPPEDVQVVPGLEESFSFPSGHTTGAATLVLVTGYLLWRRRRTRRLLAWWAVAAVVVVGAVALTRMYLGYHFLSDVLAGACVGVFTLGLVVMVDRWLDLRAGRLASG</sequence>
<feature type="transmembrane region" description="Helical" evidence="1">
    <location>
        <begin position="198"/>
        <end position="219"/>
    </location>
</feature>
<comment type="caution">
    <text evidence="3">The sequence shown here is derived from an EMBL/GenBank/DDBJ whole genome shotgun (WGS) entry which is preliminary data.</text>
</comment>
<keyword evidence="1" id="KW-0472">Membrane</keyword>
<dbReference type="InterPro" id="IPR000326">
    <property type="entry name" value="PAP2/HPO"/>
</dbReference>
<feature type="transmembrane region" description="Helical" evidence="1">
    <location>
        <begin position="138"/>
        <end position="160"/>
    </location>
</feature>
<evidence type="ECO:0000256" key="1">
    <source>
        <dbReference type="SAM" id="Phobius"/>
    </source>
</evidence>
<organism evidence="3 4">
    <name type="scientific">Demequina litorisediminis</name>
    <dbReference type="NCBI Taxonomy" id="1849022"/>
    <lineage>
        <taxon>Bacteria</taxon>
        <taxon>Bacillati</taxon>
        <taxon>Actinomycetota</taxon>
        <taxon>Actinomycetes</taxon>
        <taxon>Micrococcales</taxon>
        <taxon>Demequinaceae</taxon>
        <taxon>Demequina</taxon>
    </lineage>
</organism>
<dbReference type="PANTHER" id="PTHR14969">
    <property type="entry name" value="SPHINGOSINE-1-PHOSPHATE PHOSPHOHYDROLASE"/>
    <property type="match status" value="1"/>
</dbReference>
<proteinExistence type="predicted"/>
<name>A0ABQ6IDK4_9MICO</name>
<dbReference type="InterPro" id="IPR036938">
    <property type="entry name" value="PAP2/HPO_sf"/>
</dbReference>